<dbReference type="Pfam" id="PF05239">
    <property type="entry name" value="PRC"/>
    <property type="match status" value="1"/>
</dbReference>
<gene>
    <name evidence="4" type="ORF">SAMN05216553_11521</name>
</gene>
<dbReference type="InterPro" id="IPR052967">
    <property type="entry name" value="Stress_Response_Assoc"/>
</dbReference>
<evidence type="ECO:0000313" key="4">
    <source>
        <dbReference type="EMBL" id="SDH04530.1"/>
    </source>
</evidence>
<evidence type="ECO:0000259" key="2">
    <source>
        <dbReference type="Pfam" id="PF05239"/>
    </source>
</evidence>
<feature type="domain" description="PRC-barrel" evidence="2">
    <location>
        <begin position="10"/>
        <end position="75"/>
    </location>
</feature>
<dbReference type="STRING" id="200378.SAMN05216553_11521"/>
<dbReference type="Proteomes" id="UP000199623">
    <property type="component" value="Unassembled WGS sequence"/>
</dbReference>
<proteinExistence type="predicted"/>
<feature type="region of interest" description="Disordered" evidence="1">
    <location>
        <begin position="241"/>
        <end position="288"/>
    </location>
</feature>
<dbReference type="Gene3D" id="3.90.50.10">
    <property type="entry name" value="Photosynthetic Reaction Center, subunit H, domain 2"/>
    <property type="match status" value="1"/>
</dbReference>
<protein>
    <submittedName>
        <fullName evidence="4">Conserved domain-containing protein</fullName>
    </submittedName>
</protein>
<dbReference type="OrthoDB" id="3712018at2"/>
<dbReference type="GO" id="GO:0030077">
    <property type="term" value="C:plasma membrane light-harvesting complex"/>
    <property type="evidence" value="ECO:0007669"/>
    <property type="project" value="InterPro"/>
</dbReference>
<dbReference type="InterPro" id="IPR019060">
    <property type="entry name" value="DUF2382"/>
</dbReference>
<dbReference type="RefSeq" id="WP_090055564.1">
    <property type="nucleotide sequence ID" value="NZ_FNCC01000015.1"/>
</dbReference>
<evidence type="ECO:0000259" key="3">
    <source>
        <dbReference type="Pfam" id="PF09557"/>
    </source>
</evidence>
<evidence type="ECO:0000256" key="1">
    <source>
        <dbReference type="SAM" id="MobiDB-lite"/>
    </source>
</evidence>
<sequence length="288" mass="31997">MIDQTHVEALYDCDVIDNHGEKIGSVKRVWLEDGTGKPMWAEVHTGLFGMKESFVPIQQGSVAGGAIKVPVSKQQVKDAPSVQTSDDHMTDEEQDALYRHYGLIPQAKTGEHDRLEDTGRTADTGRHAAGRRGATEGAEVTLSEEKLDVGTRKVEAGRVRLVKHTVTEQRNVSVPVTHEEVRVVREPVQGGVRDSDRAFADEQAEVTLEREEPVVSKHAEATERVRLEKDAVTEQRDVKGEVRKETVDVERDGDLRRGGIRYDDDQADGDLRRGGIRYGDQSEGDGRR</sequence>
<evidence type="ECO:0000313" key="5">
    <source>
        <dbReference type="Proteomes" id="UP000199623"/>
    </source>
</evidence>
<dbReference type="Pfam" id="PF09557">
    <property type="entry name" value="DUF2382"/>
    <property type="match status" value="1"/>
</dbReference>
<accession>A0A1G7Z8T7</accession>
<feature type="domain" description="DUF2382" evidence="3">
    <location>
        <begin position="141"/>
        <end position="249"/>
    </location>
</feature>
<dbReference type="InterPro" id="IPR011033">
    <property type="entry name" value="PRC_barrel-like_sf"/>
</dbReference>
<dbReference type="GO" id="GO:0019684">
    <property type="term" value="P:photosynthesis, light reaction"/>
    <property type="evidence" value="ECO:0007669"/>
    <property type="project" value="InterPro"/>
</dbReference>
<dbReference type="AlphaFoldDB" id="A0A1G7Z8T7"/>
<dbReference type="PANTHER" id="PTHR38463">
    <property type="entry name" value="STRESS RESPONSE PROTEIN YSNF"/>
    <property type="match status" value="1"/>
</dbReference>
<dbReference type="PANTHER" id="PTHR38463:SF1">
    <property type="entry name" value="STRESS RESPONSE PROTEIN YSNF"/>
    <property type="match status" value="1"/>
</dbReference>
<dbReference type="InterPro" id="IPR014747">
    <property type="entry name" value="Bac_photo_RC_H_C"/>
</dbReference>
<feature type="region of interest" description="Disordered" evidence="1">
    <location>
        <begin position="107"/>
        <end position="136"/>
    </location>
</feature>
<name>A0A1G7Z8T7_9PSEU</name>
<feature type="compositionally biased region" description="Basic and acidic residues" evidence="1">
    <location>
        <begin position="109"/>
        <end position="126"/>
    </location>
</feature>
<feature type="compositionally biased region" description="Basic and acidic residues" evidence="1">
    <location>
        <begin position="241"/>
        <end position="273"/>
    </location>
</feature>
<keyword evidence="5" id="KW-1185">Reference proteome</keyword>
<organism evidence="4 5">
    <name type="scientific">Lentzea fradiae</name>
    <dbReference type="NCBI Taxonomy" id="200378"/>
    <lineage>
        <taxon>Bacteria</taxon>
        <taxon>Bacillati</taxon>
        <taxon>Actinomycetota</taxon>
        <taxon>Actinomycetes</taxon>
        <taxon>Pseudonocardiales</taxon>
        <taxon>Pseudonocardiaceae</taxon>
        <taxon>Lentzea</taxon>
    </lineage>
</organism>
<dbReference type="EMBL" id="FNCC01000015">
    <property type="protein sequence ID" value="SDH04530.1"/>
    <property type="molecule type" value="Genomic_DNA"/>
</dbReference>
<dbReference type="NCBIfam" id="TIGR02271">
    <property type="entry name" value="YsnF/AvaK domain"/>
    <property type="match status" value="1"/>
</dbReference>
<reference evidence="5" key="1">
    <citation type="submission" date="2016-10" db="EMBL/GenBank/DDBJ databases">
        <authorList>
            <person name="Varghese N."/>
            <person name="Submissions S."/>
        </authorList>
    </citation>
    <scope>NUCLEOTIDE SEQUENCE [LARGE SCALE GENOMIC DNA]</scope>
    <source>
        <strain evidence="5">CGMCC 4.3506</strain>
    </source>
</reference>
<dbReference type="InterPro" id="IPR027275">
    <property type="entry name" value="PRC-brl_dom"/>
</dbReference>
<dbReference type="SUPFAM" id="SSF50346">
    <property type="entry name" value="PRC-barrel domain"/>
    <property type="match status" value="1"/>
</dbReference>